<evidence type="ECO:0000256" key="3">
    <source>
        <dbReference type="ARBA" id="ARBA00009400"/>
    </source>
</evidence>
<evidence type="ECO:0000256" key="4">
    <source>
        <dbReference type="ARBA" id="ARBA00011218"/>
    </source>
</evidence>
<comment type="subunit">
    <text evidence="4">Hexamer formed by 3 homodimers.</text>
</comment>
<evidence type="ECO:0000313" key="16">
    <source>
        <dbReference type="Proteomes" id="UP000523196"/>
    </source>
</evidence>
<dbReference type="InterPro" id="IPR036068">
    <property type="entry name" value="Nicotinate_pribotase-like_C"/>
</dbReference>
<sequence>MNAPDVAPPPASAVQADVAAALAEDIGSGDVTAALLPDAGDVAYLLCKEDAVVCGRPWFDACHRALDPLVRIDWRVAEGQRVDAGTVLATLQGRNRALVSAERASLNFMQTLSGTATVTAAHVDAVRGTGTRILDTRKTLPGLRQAQKYAVRTGGGVNHRMGLYDQVMLKENHVRAAGSLTAAIRGARAMHPTLPLIVEVESIDQLREALEAGCDRILVDDFSAAMRREAVAIARAAPFSGRIPLEVSGGVDLAGLRAIAEDGVDYISIGGLTKHVHAIDLSLKLGPAPH</sequence>
<evidence type="ECO:0000256" key="1">
    <source>
        <dbReference type="ARBA" id="ARBA00003237"/>
    </source>
</evidence>
<dbReference type="AlphaFoldDB" id="A0A7W3TL45"/>
<evidence type="ECO:0000259" key="13">
    <source>
        <dbReference type="Pfam" id="PF01729"/>
    </source>
</evidence>
<keyword evidence="6" id="KW-0662">Pyridine nucleotide biosynthesis</keyword>
<accession>A0A7W3TL45</accession>
<evidence type="ECO:0000259" key="14">
    <source>
        <dbReference type="Pfam" id="PF02749"/>
    </source>
</evidence>
<dbReference type="Gene3D" id="3.20.20.70">
    <property type="entry name" value="Aldolase class I"/>
    <property type="match status" value="1"/>
</dbReference>
<evidence type="ECO:0000256" key="5">
    <source>
        <dbReference type="ARBA" id="ARBA00011944"/>
    </source>
</evidence>
<reference evidence="15 16" key="1">
    <citation type="submission" date="2020-08" db="EMBL/GenBank/DDBJ databases">
        <authorList>
            <person name="Xu S."/>
            <person name="Li A."/>
        </authorList>
    </citation>
    <scope>NUCLEOTIDE SEQUENCE [LARGE SCALE GENOMIC DNA]</scope>
    <source>
        <strain evidence="15 16">119BY6-57</strain>
    </source>
</reference>
<dbReference type="InterPro" id="IPR013785">
    <property type="entry name" value="Aldolase_TIM"/>
</dbReference>
<dbReference type="RefSeq" id="WP_182686233.1">
    <property type="nucleotide sequence ID" value="NZ_JACHTF010000006.1"/>
</dbReference>
<evidence type="ECO:0000256" key="8">
    <source>
        <dbReference type="ARBA" id="ARBA00022679"/>
    </source>
</evidence>
<name>A0A7W3TL45_9GAMM</name>
<dbReference type="UniPathway" id="UPA00253">
    <property type="reaction ID" value="UER00331"/>
</dbReference>
<dbReference type="Pfam" id="PF02749">
    <property type="entry name" value="QRPTase_N"/>
    <property type="match status" value="1"/>
</dbReference>
<dbReference type="PIRSF" id="PIRSF006250">
    <property type="entry name" value="NadC_ModD"/>
    <property type="match status" value="1"/>
</dbReference>
<evidence type="ECO:0000256" key="2">
    <source>
        <dbReference type="ARBA" id="ARBA00004893"/>
    </source>
</evidence>
<comment type="similarity">
    <text evidence="3 12">Belongs to the NadC/ModD family.</text>
</comment>
<dbReference type="GO" id="GO:0009435">
    <property type="term" value="P:NAD+ biosynthetic process"/>
    <property type="evidence" value="ECO:0007669"/>
    <property type="project" value="UniProtKB-UniPathway"/>
</dbReference>
<dbReference type="SUPFAM" id="SSF54675">
    <property type="entry name" value="Nicotinate/Quinolinate PRTase N-terminal domain-like"/>
    <property type="match status" value="1"/>
</dbReference>
<dbReference type="PANTHER" id="PTHR32179">
    <property type="entry name" value="NICOTINATE-NUCLEOTIDE PYROPHOSPHORYLASE [CARBOXYLATING]"/>
    <property type="match status" value="1"/>
</dbReference>
<dbReference type="InterPro" id="IPR027277">
    <property type="entry name" value="NadC/ModD"/>
</dbReference>
<dbReference type="GO" id="GO:0005737">
    <property type="term" value="C:cytoplasm"/>
    <property type="evidence" value="ECO:0007669"/>
    <property type="project" value="TreeGrafter"/>
</dbReference>
<evidence type="ECO:0000313" key="15">
    <source>
        <dbReference type="EMBL" id="MBB1060338.1"/>
    </source>
</evidence>
<dbReference type="InterPro" id="IPR004393">
    <property type="entry name" value="NadC"/>
</dbReference>
<dbReference type="FunFam" id="3.20.20.70:FF:000030">
    <property type="entry name" value="Nicotinate-nucleotide pyrophosphorylase, carboxylating"/>
    <property type="match status" value="1"/>
</dbReference>
<dbReference type="EC" id="2.4.2.19" evidence="5"/>
<evidence type="ECO:0000256" key="12">
    <source>
        <dbReference type="PIRNR" id="PIRNR006250"/>
    </source>
</evidence>
<feature type="domain" description="Quinolinate phosphoribosyl transferase C-terminal" evidence="13">
    <location>
        <begin position="116"/>
        <end position="284"/>
    </location>
</feature>
<evidence type="ECO:0000256" key="6">
    <source>
        <dbReference type="ARBA" id="ARBA00022642"/>
    </source>
</evidence>
<gene>
    <name evidence="15" type="primary">nadC</name>
    <name evidence="15" type="ORF">H4F98_07080</name>
</gene>
<dbReference type="Pfam" id="PF01729">
    <property type="entry name" value="QRPTase_C"/>
    <property type="match status" value="1"/>
</dbReference>
<dbReference type="GO" id="GO:0004514">
    <property type="term" value="F:nicotinate-nucleotide diphosphorylase (carboxylating) activity"/>
    <property type="evidence" value="ECO:0007669"/>
    <property type="project" value="UniProtKB-EC"/>
</dbReference>
<dbReference type="InterPro" id="IPR037128">
    <property type="entry name" value="Quinolinate_PRibosylTase_N_sf"/>
</dbReference>
<comment type="pathway">
    <text evidence="2">Cofactor biosynthesis; NAD(+) biosynthesis; nicotinate D-ribonucleotide from quinolinate: step 1/1.</text>
</comment>
<comment type="catalytic activity">
    <reaction evidence="10">
        <text>nicotinate beta-D-ribonucleotide + CO2 + diphosphate = quinolinate + 5-phospho-alpha-D-ribose 1-diphosphate + 2 H(+)</text>
        <dbReference type="Rhea" id="RHEA:12733"/>
        <dbReference type="ChEBI" id="CHEBI:15378"/>
        <dbReference type="ChEBI" id="CHEBI:16526"/>
        <dbReference type="ChEBI" id="CHEBI:29959"/>
        <dbReference type="ChEBI" id="CHEBI:33019"/>
        <dbReference type="ChEBI" id="CHEBI:57502"/>
        <dbReference type="ChEBI" id="CHEBI:58017"/>
        <dbReference type="EC" id="2.4.2.19"/>
    </reaction>
</comment>
<keyword evidence="7 12" id="KW-0328">Glycosyltransferase</keyword>
<dbReference type="InterPro" id="IPR002638">
    <property type="entry name" value="Quinolinate_PRibosylTrfase_C"/>
</dbReference>
<comment type="function">
    <text evidence="1">Involved in the catabolism of quinolinic acid (QA).</text>
</comment>
<keyword evidence="8 12" id="KW-0808">Transferase</keyword>
<comment type="caution">
    <text evidence="15">The sequence shown here is derived from an EMBL/GenBank/DDBJ whole genome shotgun (WGS) entry which is preliminary data.</text>
</comment>
<evidence type="ECO:0000256" key="9">
    <source>
        <dbReference type="ARBA" id="ARBA00033102"/>
    </source>
</evidence>
<dbReference type="SUPFAM" id="SSF51690">
    <property type="entry name" value="Nicotinate/Quinolinate PRTase C-terminal domain-like"/>
    <property type="match status" value="1"/>
</dbReference>
<dbReference type="NCBIfam" id="TIGR00078">
    <property type="entry name" value="nadC"/>
    <property type="match status" value="1"/>
</dbReference>
<dbReference type="FunFam" id="3.90.1170.20:FF:000001">
    <property type="entry name" value="Nicotinate-nucleotide diphosphorylase (Carboxylating)"/>
    <property type="match status" value="1"/>
</dbReference>
<evidence type="ECO:0000256" key="10">
    <source>
        <dbReference type="ARBA" id="ARBA00047445"/>
    </source>
</evidence>
<dbReference type="GO" id="GO:0034213">
    <property type="term" value="P:quinolinate catabolic process"/>
    <property type="evidence" value="ECO:0007669"/>
    <property type="project" value="TreeGrafter"/>
</dbReference>
<dbReference type="Gene3D" id="3.90.1170.20">
    <property type="entry name" value="Quinolinate phosphoribosyl transferase, N-terminal domain"/>
    <property type="match status" value="1"/>
</dbReference>
<protein>
    <recommendedName>
        <fullName evidence="11">Probable nicotinate-nucleotide pyrophosphorylase [carboxylating]</fullName>
        <ecNumber evidence="5">2.4.2.19</ecNumber>
    </recommendedName>
    <alternativeName>
        <fullName evidence="9">Quinolinate phosphoribosyltransferase [decarboxylating]</fullName>
    </alternativeName>
</protein>
<feature type="domain" description="Quinolinate phosphoribosyl transferase N-terminal" evidence="14">
    <location>
        <begin position="30"/>
        <end position="113"/>
    </location>
</feature>
<evidence type="ECO:0000256" key="7">
    <source>
        <dbReference type="ARBA" id="ARBA00022676"/>
    </source>
</evidence>
<keyword evidence="16" id="KW-1185">Reference proteome</keyword>
<dbReference type="EMBL" id="JACHTF010000006">
    <property type="protein sequence ID" value="MBB1060338.1"/>
    <property type="molecule type" value="Genomic_DNA"/>
</dbReference>
<organism evidence="15 16">
    <name type="scientific">Marilutibacter spongiae</name>
    <dbReference type="NCBI Taxonomy" id="2025720"/>
    <lineage>
        <taxon>Bacteria</taxon>
        <taxon>Pseudomonadati</taxon>
        <taxon>Pseudomonadota</taxon>
        <taxon>Gammaproteobacteria</taxon>
        <taxon>Lysobacterales</taxon>
        <taxon>Lysobacteraceae</taxon>
        <taxon>Marilutibacter</taxon>
    </lineage>
</organism>
<dbReference type="Proteomes" id="UP000523196">
    <property type="component" value="Unassembled WGS sequence"/>
</dbReference>
<dbReference type="PANTHER" id="PTHR32179:SF3">
    <property type="entry name" value="NICOTINATE-NUCLEOTIDE PYROPHOSPHORYLASE [CARBOXYLATING]"/>
    <property type="match status" value="1"/>
</dbReference>
<evidence type="ECO:0000256" key="11">
    <source>
        <dbReference type="ARBA" id="ARBA00069173"/>
    </source>
</evidence>
<dbReference type="InterPro" id="IPR022412">
    <property type="entry name" value="Quinolinate_PRibosylTrfase_N"/>
</dbReference>
<proteinExistence type="inferred from homology"/>
<dbReference type="CDD" id="cd01572">
    <property type="entry name" value="QPRTase"/>
    <property type="match status" value="1"/>
</dbReference>